<dbReference type="InterPro" id="IPR036621">
    <property type="entry name" value="Anticodon-bd_dom_sf"/>
</dbReference>
<sequence>MNAYSTLKGVHDIFPPDVFIWNKIERTAKDLFYIFGYDEIKIPIIESTEIFTRSIGQSTDIVGKEMYTFTDKGGRGITLRPEGTASVARCYVENALYRCTPPQKYYYIGPMFRYERPQKGRLRQFYQIGAECFASSTPETDAEMLFMINEFFNKLQVPELRLEINSIGCKVCRPEYNAALTMFFSQASLCGDCKTRLVKNPLRILDCKVDRCVELRKGAPVITDFLCEPCKTHHEGLRELLKGRGIAFHDNPLIVRGLDYYTRTTFEVTTEHLGAQKAVAAGGRYDNLVEEFGGPATPAIGFAIGMERLAELMRLFDPYPNSPFFYFAALGEQASAIALSLAIRLMDKNISSICADWQIPLKGHMKRANKLNAKYVIMLGADEIQKGKATWKQMSNAAQGEIDVNNVGEFIALSEQWLTRQGSND</sequence>
<comment type="subcellular location">
    <subcellularLocation>
        <location evidence="8">Cytoplasm</location>
    </subcellularLocation>
</comment>
<comment type="catalytic activity">
    <reaction evidence="7 8">
        <text>tRNA(His) + L-histidine + ATP = L-histidyl-tRNA(His) + AMP + diphosphate + H(+)</text>
        <dbReference type="Rhea" id="RHEA:17313"/>
        <dbReference type="Rhea" id="RHEA-COMP:9665"/>
        <dbReference type="Rhea" id="RHEA-COMP:9689"/>
        <dbReference type="ChEBI" id="CHEBI:15378"/>
        <dbReference type="ChEBI" id="CHEBI:30616"/>
        <dbReference type="ChEBI" id="CHEBI:33019"/>
        <dbReference type="ChEBI" id="CHEBI:57595"/>
        <dbReference type="ChEBI" id="CHEBI:78442"/>
        <dbReference type="ChEBI" id="CHEBI:78527"/>
        <dbReference type="ChEBI" id="CHEBI:456215"/>
        <dbReference type="EC" id="6.1.1.21"/>
    </reaction>
</comment>
<evidence type="ECO:0000256" key="3">
    <source>
        <dbReference type="ARBA" id="ARBA00022598"/>
    </source>
</evidence>
<evidence type="ECO:0000259" key="9">
    <source>
        <dbReference type="PROSITE" id="PS50862"/>
    </source>
</evidence>
<dbReference type="NCBIfam" id="TIGR00442">
    <property type="entry name" value="hisS"/>
    <property type="match status" value="1"/>
</dbReference>
<evidence type="ECO:0000313" key="10">
    <source>
        <dbReference type="EMBL" id="KWT85770.1"/>
    </source>
</evidence>
<dbReference type="InterPro" id="IPR004154">
    <property type="entry name" value="Anticodon-bd"/>
</dbReference>
<comment type="subunit">
    <text evidence="2 8">Homodimer.</text>
</comment>
<dbReference type="InterPro" id="IPR015807">
    <property type="entry name" value="His-tRNA-ligase"/>
</dbReference>
<feature type="domain" description="Aminoacyl-transfer RNA synthetases class-II family profile" evidence="9">
    <location>
        <begin position="1"/>
        <end position="313"/>
    </location>
</feature>
<dbReference type="PROSITE" id="PS50862">
    <property type="entry name" value="AA_TRNA_LIGASE_II"/>
    <property type="match status" value="1"/>
</dbReference>
<evidence type="ECO:0000256" key="4">
    <source>
        <dbReference type="ARBA" id="ARBA00022741"/>
    </source>
</evidence>
<reference evidence="10 11" key="1">
    <citation type="submission" date="2015-11" db="EMBL/GenBank/DDBJ databases">
        <authorList>
            <person name="Lin W."/>
        </authorList>
    </citation>
    <scope>NUCLEOTIDE SEQUENCE [LARGE SCALE GENOMIC DNA]</scope>
    <source>
        <strain evidence="10 11">HCH-1</strain>
    </source>
</reference>
<dbReference type="SUPFAM" id="SSF55681">
    <property type="entry name" value="Class II aaRS and biotin synthetases"/>
    <property type="match status" value="1"/>
</dbReference>
<keyword evidence="3 8" id="KW-0436">Ligase</keyword>
<dbReference type="HAMAP" id="MF_00127">
    <property type="entry name" value="His_tRNA_synth"/>
    <property type="match status" value="1"/>
</dbReference>
<dbReference type="InterPro" id="IPR045864">
    <property type="entry name" value="aa-tRNA-synth_II/BPL/LPL"/>
</dbReference>
<name>A0ABR5SJP0_9BACT</name>
<evidence type="ECO:0000256" key="7">
    <source>
        <dbReference type="ARBA" id="ARBA00047639"/>
    </source>
</evidence>
<dbReference type="RefSeq" id="WP_085052282.1">
    <property type="nucleotide sequence ID" value="NZ_LNQR01000059.1"/>
</dbReference>
<accession>A0ABR5SJP0</accession>
<dbReference type="InterPro" id="IPR041715">
    <property type="entry name" value="HisRS-like_core"/>
</dbReference>
<dbReference type="InterPro" id="IPR004516">
    <property type="entry name" value="HisRS/HisZ"/>
</dbReference>
<dbReference type="Gene3D" id="3.40.50.800">
    <property type="entry name" value="Anticodon-binding domain"/>
    <property type="match status" value="1"/>
</dbReference>
<evidence type="ECO:0000256" key="6">
    <source>
        <dbReference type="ARBA" id="ARBA00023146"/>
    </source>
</evidence>
<keyword evidence="6 8" id="KW-0030">Aminoacyl-tRNA synthetase</keyword>
<dbReference type="InterPro" id="IPR006195">
    <property type="entry name" value="aa-tRNA-synth_II"/>
</dbReference>
<keyword evidence="8" id="KW-0067">ATP-binding</keyword>
<dbReference type="Gene3D" id="3.30.930.10">
    <property type="entry name" value="Bira Bifunctional Protein, Domain 2"/>
    <property type="match status" value="1"/>
</dbReference>
<evidence type="ECO:0000256" key="8">
    <source>
        <dbReference type="HAMAP-Rule" id="MF_00127"/>
    </source>
</evidence>
<comment type="similarity">
    <text evidence="1 8">Belongs to the class-II aminoacyl-tRNA synthetase family.</text>
</comment>
<dbReference type="PANTHER" id="PTHR43707">
    <property type="entry name" value="HISTIDYL-TRNA SYNTHETASE"/>
    <property type="match status" value="1"/>
</dbReference>
<gene>
    <name evidence="8 10" type="primary">hisS</name>
    <name evidence="10" type="ORF">ASN18_1663</name>
</gene>
<dbReference type="SUPFAM" id="SSF52954">
    <property type="entry name" value="Class II aaRS ABD-related"/>
    <property type="match status" value="1"/>
</dbReference>
<keyword evidence="4 8" id="KW-0547">Nucleotide-binding</keyword>
<dbReference type="PIRSF" id="PIRSF001549">
    <property type="entry name" value="His-tRNA_synth"/>
    <property type="match status" value="1"/>
</dbReference>
<dbReference type="Pfam" id="PF13393">
    <property type="entry name" value="tRNA-synt_His"/>
    <property type="match status" value="2"/>
</dbReference>
<protein>
    <recommendedName>
        <fullName evidence="8">Histidine--tRNA ligase</fullName>
        <ecNumber evidence="8">6.1.1.21</ecNumber>
    </recommendedName>
    <alternativeName>
        <fullName evidence="8">Histidyl-tRNA synthetase</fullName>
        <shortName evidence="8">HisRS</shortName>
    </alternativeName>
</protein>
<evidence type="ECO:0000313" key="11">
    <source>
        <dbReference type="Proteomes" id="UP000060487"/>
    </source>
</evidence>
<dbReference type="EC" id="6.1.1.21" evidence="8"/>
<dbReference type="Proteomes" id="UP000060487">
    <property type="component" value="Unassembled WGS sequence"/>
</dbReference>
<evidence type="ECO:0000256" key="1">
    <source>
        <dbReference type="ARBA" id="ARBA00008226"/>
    </source>
</evidence>
<dbReference type="CDD" id="cd00773">
    <property type="entry name" value="HisRS-like_core"/>
    <property type="match status" value="1"/>
</dbReference>
<keyword evidence="5 8" id="KW-0648">Protein biosynthesis</keyword>
<organism evidence="10 11">
    <name type="scientific">Candidatus Magnetominusculus xianensis</name>
    <dbReference type="NCBI Taxonomy" id="1748249"/>
    <lineage>
        <taxon>Bacteria</taxon>
        <taxon>Pseudomonadati</taxon>
        <taxon>Nitrospirota</taxon>
        <taxon>Nitrospiria</taxon>
        <taxon>Nitrospirales</taxon>
        <taxon>Nitrospiraceae</taxon>
        <taxon>Candidatus Magnetominusculus</taxon>
    </lineage>
</organism>
<keyword evidence="8" id="KW-0963">Cytoplasm</keyword>
<dbReference type="Pfam" id="PF03129">
    <property type="entry name" value="HGTP_anticodon"/>
    <property type="match status" value="1"/>
</dbReference>
<dbReference type="GO" id="GO:0004821">
    <property type="term" value="F:histidine-tRNA ligase activity"/>
    <property type="evidence" value="ECO:0007669"/>
    <property type="project" value="UniProtKB-EC"/>
</dbReference>
<dbReference type="PANTHER" id="PTHR43707:SF1">
    <property type="entry name" value="HISTIDINE--TRNA LIGASE, MITOCHONDRIAL-RELATED"/>
    <property type="match status" value="1"/>
</dbReference>
<evidence type="ECO:0000256" key="5">
    <source>
        <dbReference type="ARBA" id="ARBA00022917"/>
    </source>
</evidence>
<proteinExistence type="inferred from homology"/>
<evidence type="ECO:0000256" key="2">
    <source>
        <dbReference type="ARBA" id="ARBA00011738"/>
    </source>
</evidence>
<keyword evidence="11" id="KW-1185">Reference proteome</keyword>
<comment type="caution">
    <text evidence="10">The sequence shown here is derived from an EMBL/GenBank/DDBJ whole genome shotgun (WGS) entry which is preliminary data.</text>
</comment>
<dbReference type="EMBL" id="LNQR01000059">
    <property type="protein sequence ID" value="KWT85770.1"/>
    <property type="molecule type" value="Genomic_DNA"/>
</dbReference>